<dbReference type="NCBIfam" id="TIGR00512">
    <property type="entry name" value="salvage_mtnA"/>
    <property type="match status" value="1"/>
</dbReference>
<keyword evidence="3" id="KW-0472">Membrane</keyword>
<keyword evidence="3" id="KW-0812">Transmembrane</keyword>
<feature type="active site" description="Proton donor" evidence="2">
    <location>
        <position position="250"/>
    </location>
</feature>
<evidence type="ECO:0000313" key="5">
    <source>
        <dbReference type="Proteomes" id="UP000593765"/>
    </source>
</evidence>
<sequence length="358" mass="38777">MLQTVRWTDNACRLLDQTKLPTETVYVDIVDERQMWDAIKRLVVRGAPAIGVAAAFGVYLGVRSFSGELLPFYDRLNEVCDYLATSRPTAVNLFWAIDRQRRVARDAGRSVRADTSDEHTIALVKAKLLATARQMLDEDTAICRRIGEHGIELLMPLTAADGVIRLLTHCNAGGLATVQYGTALAPVYVGVERGLKFHVYADETRPLLQGSRITAYELQANGVPATVICDNMAATVMRQDKVKAVIVGTDRVAANGDVANKIGTFGVAILAKHFGIPFFVAAPTSSIDMSLATGDLIPIEARSPDEVTHGMGRQTAPDGIDVYNPAFDVTPAELVTAIITERGVVKNPTTESLRLTAL</sequence>
<dbReference type="InterPro" id="IPR042529">
    <property type="entry name" value="IF_2B-like_C"/>
</dbReference>
<keyword evidence="5" id="KW-1185">Reference proteome</keyword>
<evidence type="ECO:0000256" key="2">
    <source>
        <dbReference type="HAMAP-Rule" id="MF_01678"/>
    </source>
</evidence>
<protein>
    <recommendedName>
        <fullName evidence="2">Methylthioribose-1-phosphate isomerase</fullName>
        <shortName evidence="2">M1Pi</shortName>
        <shortName evidence="2">MTR-1-P isomerase</shortName>
        <ecNumber evidence="2">5.3.1.23</ecNumber>
    </recommendedName>
    <alternativeName>
        <fullName evidence="2">S-methyl-5-thioribose-1-phosphate isomerase</fullName>
    </alternativeName>
</protein>
<keyword evidence="2" id="KW-0486">Methionine biosynthesis</keyword>
<feature type="binding site" evidence="2">
    <location>
        <position position="87"/>
    </location>
    <ligand>
        <name>substrate</name>
    </ligand>
</feature>
<dbReference type="Pfam" id="PF01008">
    <property type="entry name" value="IF-2B"/>
    <property type="match status" value="1"/>
</dbReference>
<dbReference type="InterPro" id="IPR027363">
    <property type="entry name" value="M1Pi_N"/>
</dbReference>
<dbReference type="InterPro" id="IPR005251">
    <property type="entry name" value="IF-M1Pi"/>
</dbReference>
<comment type="pathway">
    <text evidence="2">Amino-acid biosynthesis; L-methionine biosynthesis via salvage pathway; L-methionine from S-methyl-5-thio-alpha-D-ribose 1-phosphate: step 1/6.</text>
</comment>
<keyword evidence="2" id="KW-0028">Amino-acid biosynthesis</keyword>
<evidence type="ECO:0000256" key="3">
    <source>
        <dbReference type="SAM" id="Phobius"/>
    </source>
</evidence>
<dbReference type="GO" id="GO:0046523">
    <property type="term" value="F:S-methyl-5-thioribose-1-phosphate isomerase activity"/>
    <property type="evidence" value="ECO:0007669"/>
    <property type="project" value="UniProtKB-UniRule"/>
</dbReference>
<dbReference type="SUPFAM" id="SSF100950">
    <property type="entry name" value="NagB/RpiA/CoA transferase-like"/>
    <property type="match status" value="1"/>
</dbReference>
<feature type="binding site" evidence="2">
    <location>
        <begin position="45"/>
        <end position="47"/>
    </location>
    <ligand>
        <name>substrate</name>
    </ligand>
</feature>
<organism evidence="4 5">
    <name type="scientific">Humisphaera borealis</name>
    <dbReference type="NCBI Taxonomy" id="2807512"/>
    <lineage>
        <taxon>Bacteria</taxon>
        <taxon>Pseudomonadati</taxon>
        <taxon>Planctomycetota</taxon>
        <taxon>Phycisphaerae</taxon>
        <taxon>Tepidisphaerales</taxon>
        <taxon>Tepidisphaeraceae</taxon>
        <taxon>Humisphaera</taxon>
    </lineage>
</organism>
<dbReference type="HAMAP" id="MF_01678">
    <property type="entry name" value="Salvage_MtnA"/>
    <property type="match status" value="1"/>
</dbReference>
<keyword evidence="3" id="KW-1133">Transmembrane helix</keyword>
<feature type="site" description="Transition state stabilizer" evidence="2">
    <location>
        <position position="170"/>
    </location>
</feature>
<dbReference type="UniPathway" id="UPA00904">
    <property type="reaction ID" value="UER00874"/>
</dbReference>
<comment type="function">
    <text evidence="2">Catalyzes the interconversion of methylthioribose-1-phosphate (MTR-1-P) into methylthioribulose-1-phosphate (MTRu-1-P).</text>
</comment>
<evidence type="ECO:0000256" key="1">
    <source>
        <dbReference type="ARBA" id="ARBA00023235"/>
    </source>
</evidence>
<dbReference type="NCBIfam" id="NF004326">
    <property type="entry name" value="PRK05720.1"/>
    <property type="match status" value="1"/>
</dbReference>
<feature type="transmembrane region" description="Helical" evidence="3">
    <location>
        <begin position="42"/>
        <end position="62"/>
    </location>
</feature>
<accession>A0A7M2WU82</accession>
<feature type="binding site" evidence="2">
    <location>
        <begin position="260"/>
        <end position="261"/>
    </location>
    <ligand>
        <name>substrate</name>
    </ligand>
</feature>
<dbReference type="InterPro" id="IPR037171">
    <property type="entry name" value="NagB/RpiA_transferase-like"/>
</dbReference>
<dbReference type="InterPro" id="IPR000649">
    <property type="entry name" value="IF-2B-related"/>
</dbReference>
<comment type="similarity">
    <text evidence="2">Belongs to the EIF-2B alpha/beta/delta subunits family. MtnA subfamily.</text>
</comment>
<dbReference type="Gene3D" id="3.40.50.10470">
    <property type="entry name" value="Translation initiation factor eif-2b, domain 2"/>
    <property type="match status" value="1"/>
</dbReference>
<name>A0A7M2WU82_9BACT</name>
<dbReference type="Proteomes" id="UP000593765">
    <property type="component" value="Chromosome"/>
</dbReference>
<keyword evidence="1 2" id="KW-0413">Isomerase</keyword>
<reference evidence="4 5" key="1">
    <citation type="submission" date="2020-10" db="EMBL/GenBank/DDBJ databases">
        <title>Wide distribution of Phycisphaera-like planctomycetes from WD2101 soil group in peatlands and genome analysis of the first cultivated representative.</title>
        <authorList>
            <person name="Dedysh S.N."/>
            <person name="Beletsky A.V."/>
            <person name="Ivanova A."/>
            <person name="Kulichevskaya I.S."/>
            <person name="Suzina N.E."/>
            <person name="Philippov D.A."/>
            <person name="Rakitin A.L."/>
            <person name="Mardanov A.V."/>
            <person name="Ravin N.V."/>
        </authorList>
    </citation>
    <scope>NUCLEOTIDE SEQUENCE [LARGE SCALE GENOMIC DNA]</scope>
    <source>
        <strain evidence="4 5">M1803</strain>
    </source>
</reference>
<dbReference type="AlphaFoldDB" id="A0A7M2WU82"/>
<comment type="catalytic activity">
    <reaction evidence="2">
        <text>5-(methylsulfanyl)-alpha-D-ribose 1-phosphate = 5-(methylsulfanyl)-D-ribulose 1-phosphate</text>
        <dbReference type="Rhea" id="RHEA:19989"/>
        <dbReference type="ChEBI" id="CHEBI:58533"/>
        <dbReference type="ChEBI" id="CHEBI:58548"/>
        <dbReference type="EC" id="5.3.1.23"/>
    </reaction>
</comment>
<dbReference type="FunFam" id="1.20.120.420:FF:000003">
    <property type="entry name" value="Methylthioribose-1-phosphate isomerase"/>
    <property type="match status" value="1"/>
</dbReference>
<dbReference type="KEGG" id="hbs:IPV69_23065"/>
<dbReference type="FunFam" id="3.40.50.10470:FF:000006">
    <property type="entry name" value="Methylthioribose-1-phosphate isomerase"/>
    <property type="match status" value="1"/>
</dbReference>
<evidence type="ECO:0000313" key="4">
    <source>
        <dbReference type="EMBL" id="QOV89068.1"/>
    </source>
</evidence>
<dbReference type="EMBL" id="CP063458">
    <property type="protein sequence ID" value="QOV89068.1"/>
    <property type="molecule type" value="Genomic_DNA"/>
</dbReference>
<dbReference type="RefSeq" id="WP_206292086.1">
    <property type="nucleotide sequence ID" value="NZ_CP063458.1"/>
</dbReference>
<dbReference type="GO" id="GO:0019509">
    <property type="term" value="P:L-methionine salvage from methylthioadenosine"/>
    <property type="evidence" value="ECO:0007669"/>
    <property type="project" value="UniProtKB-UniRule"/>
</dbReference>
<dbReference type="PANTHER" id="PTHR43475:SF1">
    <property type="entry name" value="METHYLTHIORIBOSE-1-PHOSPHATE ISOMERASE"/>
    <property type="match status" value="1"/>
</dbReference>
<dbReference type="NCBIfam" id="TIGR00524">
    <property type="entry name" value="eIF-2B_rel"/>
    <property type="match status" value="1"/>
</dbReference>
<proteinExistence type="inferred from homology"/>
<feature type="binding site" evidence="2">
    <location>
        <position position="209"/>
    </location>
    <ligand>
        <name>substrate</name>
    </ligand>
</feature>
<gene>
    <name evidence="2 4" type="primary">mtnA</name>
    <name evidence="4" type="ORF">IPV69_23065</name>
</gene>
<dbReference type="Gene3D" id="1.20.120.420">
    <property type="entry name" value="translation initiation factor eif-2b, domain 1"/>
    <property type="match status" value="1"/>
</dbReference>
<dbReference type="EC" id="5.3.1.23" evidence="2"/>
<dbReference type="PANTHER" id="PTHR43475">
    <property type="entry name" value="METHYLTHIORIBOSE-1-PHOSPHATE ISOMERASE"/>
    <property type="match status" value="1"/>
</dbReference>
<dbReference type="InterPro" id="IPR011559">
    <property type="entry name" value="Initiation_fac_2B_a/b/d"/>
</dbReference>